<proteinExistence type="predicted"/>
<protein>
    <submittedName>
        <fullName evidence="2">Uncharacterized protein</fullName>
    </submittedName>
</protein>
<sequence length="55" mass="6182">MEHKDKKPGKKKKKKSSEDEKKLPFCTKAASAEHARSYDEDEPCDDGRAGETGEE</sequence>
<dbReference type="AlphaFoldDB" id="A0A445MRX8"/>
<reference evidence="2" key="1">
    <citation type="submission" date="2018-01" db="EMBL/GenBank/DDBJ databases">
        <authorList>
            <person name="Regsiter A."/>
            <person name="William W."/>
        </authorList>
    </citation>
    <scope>NUCLEOTIDE SEQUENCE</scope>
    <source>
        <strain evidence="2">TRIP AH-1</strain>
    </source>
</reference>
<dbReference type="EMBL" id="OJIN01000031">
    <property type="protein sequence ID" value="SPD72189.1"/>
    <property type="molecule type" value="Genomic_DNA"/>
</dbReference>
<name>A0A445MRX8_9BACT</name>
<accession>A0A445MRX8</accession>
<evidence type="ECO:0000313" key="2">
    <source>
        <dbReference type="EMBL" id="SPD72189.1"/>
    </source>
</evidence>
<gene>
    <name evidence="2" type="ORF">PITCH_A1260012</name>
</gene>
<organism evidence="2">
    <name type="scientific">uncultured Desulfobacterium sp</name>
    <dbReference type="NCBI Taxonomy" id="201089"/>
    <lineage>
        <taxon>Bacteria</taxon>
        <taxon>Pseudomonadati</taxon>
        <taxon>Thermodesulfobacteriota</taxon>
        <taxon>Desulfobacteria</taxon>
        <taxon>Desulfobacterales</taxon>
        <taxon>Desulfobacteriaceae</taxon>
        <taxon>Desulfobacterium</taxon>
        <taxon>environmental samples</taxon>
    </lineage>
</organism>
<evidence type="ECO:0000256" key="1">
    <source>
        <dbReference type="SAM" id="MobiDB-lite"/>
    </source>
</evidence>
<feature type="region of interest" description="Disordered" evidence="1">
    <location>
        <begin position="1"/>
        <end position="55"/>
    </location>
</feature>
<feature type="compositionally biased region" description="Basic residues" evidence="1">
    <location>
        <begin position="1"/>
        <end position="15"/>
    </location>
</feature>
<feature type="compositionally biased region" description="Basic and acidic residues" evidence="1">
    <location>
        <begin position="45"/>
        <end position="55"/>
    </location>
</feature>